<proteinExistence type="inferred from homology"/>
<evidence type="ECO:0000256" key="1">
    <source>
        <dbReference type="ARBA" id="ARBA00006129"/>
    </source>
</evidence>
<dbReference type="PANTHER" id="PTHR34847">
    <property type="entry name" value="NODULATION PROTEIN U"/>
    <property type="match status" value="1"/>
</dbReference>
<dbReference type="InterPro" id="IPR038152">
    <property type="entry name" value="Carbam_trans_C_sf"/>
</dbReference>
<gene>
    <name evidence="4" type="ORF">G6M46_28340</name>
</gene>
<evidence type="ECO:0000313" key="5">
    <source>
        <dbReference type="Proteomes" id="UP000702952"/>
    </source>
</evidence>
<dbReference type="Gene3D" id="3.30.420.40">
    <property type="match status" value="1"/>
</dbReference>
<protein>
    <submittedName>
        <fullName evidence="4">Proline dehydrogenase</fullName>
    </submittedName>
</protein>
<dbReference type="InterPro" id="IPR003696">
    <property type="entry name" value="Carbtransf_dom"/>
</dbReference>
<dbReference type="Pfam" id="PF16861">
    <property type="entry name" value="Carbam_trans_C"/>
    <property type="match status" value="1"/>
</dbReference>
<reference evidence="4" key="1">
    <citation type="journal article" date="2020" name="Science">
        <title>Unexpected conservation and global transmission of agrobacterial virulence plasmids.</title>
        <authorList>
            <person name="Weisberg A.J."/>
            <person name="Davis E.W. 2nd"/>
            <person name="Tabima J."/>
            <person name="Belcher M.S."/>
            <person name="Miller M."/>
            <person name="Kuo C.H."/>
            <person name="Loper J.E."/>
            <person name="Grunwald N.J."/>
            <person name="Putnam M.L."/>
            <person name="Chang J.H."/>
        </authorList>
    </citation>
    <scope>NUCLEOTIDE SEQUENCE</scope>
    <source>
        <strain evidence="4">17-1853-1a</strain>
    </source>
</reference>
<dbReference type="InterPro" id="IPR031730">
    <property type="entry name" value="Carbam_trans_C"/>
</dbReference>
<name>A0AA44FC10_AGRTU</name>
<dbReference type="Proteomes" id="UP000702952">
    <property type="component" value="Unassembled WGS sequence"/>
</dbReference>
<dbReference type="InterPro" id="IPR051338">
    <property type="entry name" value="NodU/CmcH_Carbamoyltrnsfr"/>
</dbReference>
<dbReference type="EMBL" id="JAAMAY010000043">
    <property type="protein sequence ID" value="NTC32054.1"/>
    <property type="molecule type" value="Genomic_DNA"/>
</dbReference>
<evidence type="ECO:0000313" key="4">
    <source>
        <dbReference type="EMBL" id="NTC32054.1"/>
    </source>
</evidence>
<organism evidence="4 5">
    <name type="scientific">Agrobacterium tumefaciens</name>
    <dbReference type="NCBI Taxonomy" id="358"/>
    <lineage>
        <taxon>Bacteria</taxon>
        <taxon>Pseudomonadati</taxon>
        <taxon>Pseudomonadota</taxon>
        <taxon>Alphaproteobacteria</taxon>
        <taxon>Hyphomicrobiales</taxon>
        <taxon>Rhizobiaceae</taxon>
        <taxon>Rhizobium/Agrobacterium group</taxon>
        <taxon>Agrobacterium</taxon>
        <taxon>Agrobacterium tumefaciens complex</taxon>
    </lineage>
</organism>
<evidence type="ECO:0000259" key="3">
    <source>
        <dbReference type="Pfam" id="PF16861"/>
    </source>
</evidence>
<feature type="domain" description="Carbamoyltransferase" evidence="2">
    <location>
        <begin position="103"/>
        <end position="308"/>
    </location>
</feature>
<comment type="caution">
    <text evidence="4">The sequence shown here is derived from an EMBL/GenBank/DDBJ whole genome shotgun (WGS) entry which is preliminary data.</text>
</comment>
<comment type="similarity">
    <text evidence="1">Belongs to the NodU/CmcH family.</text>
</comment>
<evidence type="ECO:0000259" key="2">
    <source>
        <dbReference type="Pfam" id="PF02543"/>
    </source>
</evidence>
<dbReference type="Pfam" id="PF02543">
    <property type="entry name" value="Carbam_trans_N"/>
    <property type="match status" value="1"/>
</dbReference>
<dbReference type="Gene3D" id="3.90.870.20">
    <property type="entry name" value="Carbamoyltransferase, C-terminal domain"/>
    <property type="match status" value="1"/>
</dbReference>
<dbReference type="GO" id="GO:0003824">
    <property type="term" value="F:catalytic activity"/>
    <property type="evidence" value="ECO:0007669"/>
    <property type="project" value="InterPro"/>
</dbReference>
<feature type="domain" description="Carbamoyltransferase C-terminal" evidence="3">
    <location>
        <begin position="351"/>
        <end position="513"/>
    </location>
</feature>
<dbReference type="AlphaFoldDB" id="A0AA44FC10"/>
<accession>A0AA44FC10</accession>
<dbReference type="RefSeq" id="WP_174021548.1">
    <property type="nucleotide sequence ID" value="NZ_JAAMAW010000022.1"/>
</dbReference>
<dbReference type="PANTHER" id="PTHR34847:SF1">
    <property type="entry name" value="NODULATION PROTEIN U"/>
    <property type="match status" value="1"/>
</dbReference>
<sequence>MDVLSFKPGHDGQIAYIRDGNLEFSIEAEKDNGPRYAGVTPTTMLRAFARLDKIPDVTALSGWTSEFSEKGRPLGAGYFGYSDGAISWQEERWFGGDIKHFTSSHERSHIMCAYGLSPFKQGDPCYVLTWESELGTFYYVDEDVRVSKIADVMRGPGLKYSMLYALADEKFRGRFRMEDAGKLMALAGYGSSGEPSTEERTTIDRVFNSDISVNSFAKDKFIDLPFYNIGLLDPAFATLAKRFSDQLFHAFFKRTRELAFDRHVPLLIAGGCGLNCDWNSAWKELAGFHDVFIPPCCNDSGAAIGTAIDAQFAFTGNAKVSWSVYSGEEFLNDLEDVPGFNVEVMTYTRVAQLLHEGKVLGWVQGRYEIGPRALGNRSILAAPFQTETRDALNRIKEREPFRPIAPICIEEDMELHFEGPRSSPHMLFFHKVKDSRLKAVTHADGSARVQSVSRSSNEQAYSLLAEFKNKSGVAVLCNTSLNFKGAGFINRLSDLAHYALTAGLDGFVVHNRLYLTHR</sequence>